<sequence>MSGSHHTGNTSANHPSSPADYTLSDIEGITVADTRPAHVRVGAIFDNALGPGWEDRLGIPRRHRAYSEADTTVTSVRIPGSFLPPRPATPLPRQQPLPNFTPPSQSPSRLSPPTQSTPFLFSSSTRANPLPCPRIHRPFFHPIPLFFLPSSPYPFAPTTTTTSARI</sequence>
<comment type="caution">
    <text evidence="2">The sequence shown here is derived from an EMBL/GenBank/DDBJ whole genome shotgun (WGS) entry which is preliminary data.</text>
</comment>
<feature type="compositionally biased region" description="Polar residues" evidence="1">
    <location>
        <begin position="1"/>
        <end position="16"/>
    </location>
</feature>
<gene>
    <name evidence="2" type="ORF">PSTG_01476</name>
</gene>
<reference evidence="3" key="1">
    <citation type="submission" date="2014-03" db="EMBL/GenBank/DDBJ databases">
        <title>The Genome Sequence of Puccinia striiformis f. sp. tritici PST-78.</title>
        <authorList>
            <consortium name="The Broad Institute Genome Sequencing Platform"/>
            <person name="Cuomo C."/>
            <person name="Hulbert S."/>
            <person name="Chen X."/>
            <person name="Walker B."/>
            <person name="Young S.K."/>
            <person name="Zeng Q."/>
            <person name="Gargeya S."/>
            <person name="Fitzgerald M."/>
            <person name="Haas B."/>
            <person name="Abouelleil A."/>
            <person name="Alvarado L."/>
            <person name="Arachchi H.M."/>
            <person name="Berlin A.M."/>
            <person name="Chapman S.B."/>
            <person name="Goldberg J."/>
            <person name="Griggs A."/>
            <person name="Gujja S."/>
            <person name="Hansen M."/>
            <person name="Howarth C."/>
            <person name="Imamovic A."/>
            <person name="Larimer J."/>
            <person name="McCowan C."/>
            <person name="Montmayeur A."/>
            <person name="Murphy C."/>
            <person name="Neiman D."/>
            <person name="Pearson M."/>
            <person name="Priest M."/>
            <person name="Roberts A."/>
            <person name="Saif S."/>
            <person name="Shea T."/>
            <person name="Sisk P."/>
            <person name="Sykes S."/>
            <person name="Wortman J."/>
            <person name="Nusbaum C."/>
            <person name="Birren B."/>
        </authorList>
    </citation>
    <scope>NUCLEOTIDE SEQUENCE [LARGE SCALE GENOMIC DNA]</scope>
    <source>
        <strain evidence="3">race PST-78</strain>
    </source>
</reference>
<dbReference type="EMBL" id="AJIL01000008">
    <property type="protein sequence ID" value="KNF05262.1"/>
    <property type="molecule type" value="Genomic_DNA"/>
</dbReference>
<dbReference type="Proteomes" id="UP000054564">
    <property type="component" value="Unassembled WGS sequence"/>
</dbReference>
<feature type="compositionally biased region" description="Pro residues" evidence="1">
    <location>
        <begin position="82"/>
        <end position="105"/>
    </location>
</feature>
<evidence type="ECO:0000313" key="2">
    <source>
        <dbReference type="EMBL" id="KNF05262.1"/>
    </source>
</evidence>
<dbReference type="AlphaFoldDB" id="A0A0L0W1A8"/>
<keyword evidence="3" id="KW-1185">Reference proteome</keyword>
<evidence type="ECO:0000256" key="1">
    <source>
        <dbReference type="SAM" id="MobiDB-lite"/>
    </source>
</evidence>
<proteinExistence type="predicted"/>
<feature type="region of interest" description="Disordered" evidence="1">
    <location>
        <begin position="76"/>
        <end position="116"/>
    </location>
</feature>
<protein>
    <submittedName>
        <fullName evidence="2">Uncharacterized protein</fullName>
    </submittedName>
</protein>
<accession>A0A0L0W1A8</accession>
<feature type="compositionally biased region" description="Low complexity" evidence="1">
    <location>
        <begin position="106"/>
        <end position="116"/>
    </location>
</feature>
<evidence type="ECO:0000313" key="3">
    <source>
        <dbReference type="Proteomes" id="UP000054564"/>
    </source>
</evidence>
<name>A0A0L0W1A8_9BASI</name>
<feature type="region of interest" description="Disordered" evidence="1">
    <location>
        <begin position="1"/>
        <end position="21"/>
    </location>
</feature>
<organism evidence="2 3">
    <name type="scientific">Puccinia striiformis f. sp. tritici PST-78</name>
    <dbReference type="NCBI Taxonomy" id="1165861"/>
    <lineage>
        <taxon>Eukaryota</taxon>
        <taxon>Fungi</taxon>
        <taxon>Dikarya</taxon>
        <taxon>Basidiomycota</taxon>
        <taxon>Pucciniomycotina</taxon>
        <taxon>Pucciniomycetes</taxon>
        <taxon>Pucciniales</taxon>
        <taxon>Pucciniaceae</taxon>
        <taxon>Puccinia</taxon>
    </lineage>
</organism>
<feature type="non-terminal residue" evidence="2">
    <location>
        <position position="166"/>
    </location>
</feature>